<dbReference type="NCBIfam" id="NF004635">
    <property type="entry name" value="PRK05981.1"/>
    <property type="match status" value="1"/>
</dbReference>
<reference evidence="2 3" key="1">
    <citation type="journal article" date="2016" name="Int. J. Syst. Evol. Microbiol.">
        <title>Pyruvatibacter mobilis gen. nov., sp. nov., a marine bacterium from the culture broth of Picochlorum sp. 122.</title>
        <authorList>
            <person name="Wang G."/>
            <person name="Tang M."/>
            <person name="Wu H."/>
            <person name="Dai S."/>
            <person name="Li T."/>
            <person name="Chen C."/>
            <person name="He H."/>
            <person name="Fan J."/>
            <person name="Xiang W."/>
            <person name="Li X."/>
        </authorList>
    </citation>
    <scope>NUCLEOTIDE SEQUENCE [LARGE SCALE GENOMIC DNA]</scope>
    <source>
        <strain evidence="2 3">GYP-11</strain>
    </source>
</reference>
<organism evidence="2 3">
    <name type="scientific">Pyruvatibacter mobilis</name>
    <dbReference type="NCBI Taxonomy" id="1712261"/>
    <lineage>
        <taxon>Bacteria</taxon>
        <taxon>Pseudomonadati</taxon>
        <taxon>Pseudomonadota</taxon>
        <taxon>Alphaproteobacteria</taxon>
        <taxon>Hyphomicrobiales</taxon>
        <taxon>Parvibaculaceae</taxon>
        <taxon>Pyruvatibacter</taxon>
    </lineage>
</organism>
<sequence length="270" mass="29305">MEFNKVTVDMDGDVATLRLNDPAALNAVSPDMLEGLAEALEWIDTPANGVRCVIMTGEGRGFCAGANLAGGRPGERPGEARANALPDAGQALETKYHPILRKIRKLKMPFITAVNGPAAGVGMSFALMGDMVLAAKSSYFLQAFRRIGLVPDGGSTWLLPRLVGMARAKELSLMGEKLPAETALEWGLINRVYEDDALMGEAKTLAAELAAGPTRTLGLIREAYADSFDNTYEEQLDKERWLQREAGRTEDFKEGVKAFLEKRPAQFKGE</sequence>
<name>A0A845QBK7_9HYPH</name>
<dbReference type="CDD" id="cd06558">
    <property type="entry name" value="crotonase-like"/>
    <property type="match status" value="1"/>
</dbReference>
<dbReference type="GeneID" id="300654948"/>
<dbReference type="OrthoDB" id="9781757at2"/>
<gene>
    <name evidence="2" type="ORF">GTQ45_07545</name>
</gene>
<protein>
    <submittedName>
        <fullName evidence="2">Enoyl-CoA hydratase/isomerase</fullName>
    </submittedName>
</protein>
<comment type="caution">
    <text evidence="2">The sequence shown here is derived from an EMBL/GenBank/DDBJ whole genome shotgun (WGS) entry which is preliminary data.</text>
</comment>
<accession>A0A845QBK7</accession>
<evidence type="ECO:0000313" key="3">
    <source>
        <dbReference type="Proteomes" id="UP000470384"/>
    </source>
</evidence>
<dbReference type="PANTHER" id="PTHR43459">
    <property type="entry name" value="ENOYL-COA HYDRATASE"/>
    <property type="match status" value="1"/>
</dbReference>
<proteinExistence type="inferred from homology"/>
<dbReference type="AlphaFoldDB" id="A0A845QBK7"/>
<dbReference type="GO" id="GO:0016853">
    <property type="term" value="F:isomerase activity"/>
    <property type="evidence" value="ECO:0007669"/>
    <property type="project" value="UniProtKB-KW"/>
</dbReference>
<dbReference type="Gene3D" id="3.90.226.10">
    <property type="entry name" value="2-enoyl-CoA Hydratase, Chain A, domain 1"/>
    <property type="match status" value="1"/>
</dbReference>
<dbReference type="RefSeq" id="WP_027843718.1">
    <property type="nucleotide sequence ID" value="NZ_BMHN01000001.1"/>
</dbReference>
<evidence type="ECO:0000313" key="2">
    <source>
        <dbReference type="EMBL" id="NBG95586.1"/>
    </source>
</evidence>
<keyword evidence="2" id="KW-0413">Isomerase</keyword>
<dbReference type="PANTHER" id="PTHR43459:SF1">
    <property type="entry name" value="EG:BACN32G11.4 PROTEIN"/>
    <property type="match status" value="1"/>
</dbReference>
<evidence type="ECO:0000256" key="1">
    <source>
        <dbReference type="ARBA" id="ARBA00005254"/>
    </source>
</evidence>
<dbReference type="EMBL" id="WXYQ01000005">
    <property type="protein sequence ID" value="NBG95586.1"/>
    <property type="molecule type" value="Genomic_DNA"/>
</dbReference>
<comment type="similarity">
    <text evidence="1">Belongs to the enoyl-CoA hydratase/isomerase family.</text>
</comment>
<keyword evidence="3" id="KW-1185">Reference proteome</keyword>
<dbReference type="Gene3D" id="1.10.12.10">
    <property type="entry name" value="Lyase 2-enoyl-coa Hydratase, Chain A, domain 2"/>
    <property type="match status" value="1"/>
</dbReference>
<dbReference type="Proteomes" id="UP000470384">
    <property type="component" value="Unassembled WGS sequence"/>
</dbReference>
<dbReference type="InterPro" id="IPR001753">
    <property type="entry name" value="Enoyl-CoA_hydra/iso"/>
</dbReference>
<dbReference type="InterPro" id="IPR029045">
    <property type="entry name" value="ClpP/crotonase-like_dom_sf"/>
</dbReference>
<dbReference type="SUPFAM" id="SSF52096">
    <property type="entry name" value="ClpP/crotonase"/>
    <property type="match status" value="1"/>
</dbReference>
<dbReference type="Pfam" id="PF00378">
    <property type="entry name" value="ECH_1"/>
    <property type="match status" value="1"/>
</dbReference>
<dbReference type="InterPro" id="IPR014748">
    <property type="entry name" value="Enoyl-CoA_hydra_C"/>
</dbReference>